<protein>
    <recommendedName>
        <fullName evidence="2">Retroviral polymerase SH3-like domain-containing protein</fullName>
    </recommendedName>
</protein>
<feature type="compositionally biased region" description="Acidic residues" evidence="1">
    <location>
        <begin position="133"/>
        <end position="143"/>
    </location>
</feature>
<feature type="domain" description="Retroviral polymerase SH3-like" evidence="2">
    <location>
        <begin position="41"/>
        <end position="91"/>
    </location>
</feature>
<comment type="caution">
    <text evidence="3">The sequence shown here is derived from an EMBL/GenBank/DDBJ whole genome shotgun (WGS) entry which is preliminary data.</text>
</comment>
<organism evidence="3 4">
    <name type="scientific">Acer saccharum</name>
    <name type="common">Sugar maple</name>
    <dbReference type="NCBI Taxonomy" id="4024"/>
    <lineage>
        <taxon>Eukaryota</taxon>
        <taxon>Viridiplantae</taxon>
        <taxon>Streptophyta</taxon>
        <taxon>Embryophyta</taxon>
        <taxon>Tracheophyta</taxon>
        <taxon>Spermatophyta</taxon>
        <taxon>Magnoliopsida</taxon>
        <taxon>eudicotyledons</taxon>
        <taxon>Gunneridae</taxon>
        <taxon>Pentapetalae</taxon>
        <taxon>rosids</taxon>
        <taxon>malvids</taxon>
        <taxon>Sapindales</taxon>
        <taxon>Sapindaceae</taxon>
        <taxon>Hippocastanoideae</taxon>
        <taxon>Acereae</taxon>
        <taxon>Acer</taxon>
    </lineage>
</organism>
<evidence type="ECO:0000313" key="4">
    <source>
        <dbReference type="Proteomes" id="UP001168877"/>
    </source>
</evidence>
<reference evidence="3" key="1">
    <citation type="journal article" date="2022" name="Plant J.">
        <title>Strategies of tolerance reflected in two North American maple genomes.</title>
        <authorList>
            <person name="McEvoy S.L."/>
            <person name="Sezen U.U."/>
            <person name="Trouern-Trend A."/>
            <person name="McMahon S.M."/>
            <person name="Schaberg P.G."/>
            <person name="Yang J."/>
            <person name="Wegrzyn J.L."/>
            <person name="Swenson N.G."/>
        </authorList>
    </citation>
    <scope>NUCLEOTIDE SEQUENCE</scope>
    <source>
        <strain evidence="3">NS2018</strain>
    </source>
</reference>
<sequence>MQALLGNLGLDEALEGESKMPSNYSKEKKKNIMKRAYNTYDKLEPRARRCMFLGYPDGVKGFKLLYQDGSFSNCFNSRDAMFKENEMFMKKFESLESLIHRPSEKDEIEVELFNNYQKTDSSQPSTSQTGDMDNFEEETYEDQEALRNYRLARD</sequence>
<proteinExistence type="predicted"/>
<feature type="compositionally biased region" description="Polar residues" evidence="1">
    <location>
        <begin position="115"/>
        <end position="131"/>
    </location>
</feature>
<feature type="region of interest" description="Disordered" evidence="1">
    <location>
        <begin position="115"/>
        <end position="154"/>
    </location>
</feature>
<dbReference type="InterPro" id="IPR057670">
    <property type="entry name" value="SH3_retrovirus"/>
</dbReference>
<reference evidence="3" key="2">
    <citation type="submission" date="2023-06" db="EMBL/GenBank/DDBJ databases">
        <authorList>
            <person name="Swenson N.G."/>
            <person name="Wegrzyn J.L."/>
            <person name="Mcevoy S.L."/>
        </authorList>
    </citation>
    <scope>NUCLEOTIDE SEQUENCE</scope>
    <source>
        <strain evidence="3">NS2018</strain>
        <tissue evidence="3">Leaf</tissue>
    </source>
</reference>
<evidence type="ECO:0000313" key="3">
    <source>
        <dbReference type="EMBL" id="KAK0570952.1"/>
    </source>
</evidence>
<dbReference type="AlphaFoldDB" id="A0AA39RCT0"/>
<keyword evidence="4" id="KW-1185">Reference proteome</keyword>
<evidence type="ECO:0000259" key="2">
    <source>
        <dbReference type="Pfam" id="PF25597"/>
    </source>
</evidence>
<dbReference type="Pfam" id="PF25597">
    <property type="entry name" value="SH3_retrovirus"/>
    <property type="match status" value="1"/>
</dbReference>
<accession>A0AA39RCT0</accession>
<name>A0AA39RCT0_ACESA</name>
<feature type="compositionally biased region" description="Basic and acidic residues" evidence="1">
    <location>
        <begin position="144"/>
        <end position="154"/>
    </location>
</feature>
<evidence type="ECO:0000256" key="1">
    <source>
        <dbReference type="SAM" id="MobiDB-lite"/>
    </source>
</evidence>
<dbReference type="EMBL" id="JAUESC010000388">
    <property type="protein sequence ID" value="KAK0570952.1"/>
    <property type="molecule type" value="Genomic_DNA"/>
</dbReference>
<dbReference type="Proteomes" id="UP001168877">
    <property type="component" value="Unassembled WGS sequence"/>
</dbReference>
<gene>
    <name evidence="3" type="ORF">LWI29_008908</name>
</gene>